<comment type="cofactor">
    <cofactor evidence="11">
        <name>Mo-molybdopterin cytosine dinucleotide</name>
        <dbReference type="ChEBI" id="CHEBI:71308"/>
    </cofactor>
</comment>
<keyword evidence="7 13" id="KW-0560">Oxidoreductase</keyword>
<evidence type="ECO:0000256" key="6">
    <source>
        <dbReference type="ARBA" id="ARBA00022723"/>
    </source>
</evidence>
<keyword evidence="4" id="KW-0500">Molybdenum</keyword>
<feature type="domain" description="Aldehyde oxidase/xanthine dehydrogenase a/b hammerhead" evidence="12">
    <location>
        <begin position="17"/>
        <end position="124"/>
    </location>
</feature>
<dbReference type="GO" id="GO:0005506">
    <property type="term" value="F:iron ion binding"/>
    <property type="evidence" value="ECO:0007669"/>
    <property type="project" value="InterPro"/>
</dbReference>
<evidence type="ECO:0000313" key="14">
    <source>
        <dbReference type="Proteomes" id="UP000244924"/>
    </source>
</evidence>
<dbReference type="Gene3D" id="3.30.365.10">
    <property type="entry name" value="Aldehyde oxidase/xanthine dehydrogenase, molybdopterin binding domain"/>
    <property type="match status" value="4"/>
</dbReference>
<evidence type="ECO:0000256" key="11">
    <source>
        <dbReference type="ARBA" id="ARBA00053029"/>
    </source>
</evidence>
<dbReference type="Pfam" id="PF20256">
    <property type="entry name" value="MoCoBD_2"/>
    <property type="match status" value="1"/>
</dbReference>
<dbReference type="SMART" id="SM01008">
    <property type="entry name" value="Ald_Xan_dh_C"/>
    <property type="match status" value="1"/>
</dbReference>
<dbReference type="GO" id="GO:0051537">
    <property type="term" value="F:2 iron, 2 sulfur cluster binding"/>
    <property type="evidence" value="ECO:0007669"/>
    <property type="project" value="UniProtKB-KW"/>
</dbReference>
<dbReference type="EMBL" id="OMOQ01000001">
    <property type="protein sequence ID" value="SPH16930.1"/>
    <property type="molecule type" value="Genomic_DNA"/>
</dbReference>
<evidence type="ECO:0000256" key="7">
    <source>
        <dbReference type="ARBA" id="ARBA00023002"/>
    </source>
</evidence>
<keyword evidence="14" id="KW-1185">Reference proteome</keyword>
<accession>A0A2R8B322</accession>
<comment type="cofactor">
    <cofactor evidence="1">
        <name>Mo-molybdopterin</name>
        <dbReference type="ChEBI" id="CHEBI:71302"/>
    </cofactor>
</comment>
<keyword evidence="6" id="KW-0479">Metal-binding</keyword>
<evidence type="ECO:0000259" key="12">
    <source>
        <dbReference type="SMART" id="SM01008"/>
    </source>
</evidence>
<dbReference type="FunFam" id="3.30.365.10:FF:000001">
    <property type="entry name" value="Xanthine dehydrogenase oxidase"/>
    <property type="match status" value="1"/>
</dbReference>
<evidence type="ECO:0000256" key="10">
    <source>
        <dbReference type="ARBA" id="ARBA00034078"/>
    </source>
</evidence>
<dbReference type="FunFam" id="3.30.365.10:FF:000002">
    <property type="entry name" value="Xanthine dehydrogenase oxidase"/>
    <property type="match status" value="1"/>
</dbReference>
<protein>
    <submittedName>
        <fullName evidence="13">Xanthine dehydrogenase molybdenum-binding subunit XdhA</fullName>
        <ecNumber evidence="13">1.17.1.4</ecNumber>
    </submittedName>
</protein>
<dbReference type="Pfam" id="PF02738">
    <property type="entry name" value="MoCoBD_1"/>
    <property type="match status" value="1"/>
</dbReference>
<dbReference type="PANTHER" id="PTHR11908">
    <property type="entry name" value="XANTHINE DEHYDROGENASE"/>
    <property type="match status" value="1"/>
</dbReference>
<comment type="cofactor">
    <cofactor evidence="10">
        <name>[2Fe-2S] cluster</name>
        <dbReference type="ChEBI" id="CHEBI:190135"/>
    </cofactor>
</comment>
<dbReference type="Gene3D" id="3.90.1170.50">
    <property type="entry name" value="Aldehyde oxidase/xanthine dehydrogenase, a/b hammerhead"/>
    <property type="match status" value="1"/>
</dbReference>
<evidence type="ECO:0000256" key="2">
    <source>
        <dbReference type="ARBA" id="ARBA00001974"/>
    </source>
</evidence>
<evidence type="ECO:0000256" key="3">
    <source>
        <dbReference type="ARBA" id="ARBA00006849"/>
    </source>
</evidence>
<dbReference type="AlphaFoldDB" id="A0A2R8B322"/>
<evidence type="ECO:0000256" key="4">
    <source>
        <dbReference type="ARBA" id="ARBA00022505"/>
    </source>
</evidence>
<dbReference type="InterPro" id="IPR000674">
    <property type="entry name" value="Ald_Oxase/Xan_DH_a/b"/>
</dbReference>
<comment type="similarity">
    <text evidence="3">Belongs to the xanthine dehydrogenase family.</text>
</comment>
<keyword evidence="9" id="KW-0411">Iron-sulfur</keyword>
<dbReference type="InterPro" id="IPR037165">
    <property type="entry name" value="AldOxase/xan_DH_Mopterin-bd_sf"/>
</dbReference>
<dbReference type="GO" id="GO:0004854">
    <property type="term" value="F:xanthine dehydrogenase activity"/>
    <property type="evidence" value="ECO:0007669"/>
    <property type="project" value="UniProtKB-EC"/>
</dbReference>
<reference evidence="13 14" key="1">
    <citation type="submission" date="2018-03" db="EMBL/GenBank/DDBJ databases">
        <authorList>
            <person name="Keele B.F."/>
        </authorList>
    </citation>
    <scope>NUCLEOTIDE SEQUENCE [LARGE SCALE GENOMIC DNA]</scope>
    <source>
        <strain evidence="13 14">CECT 8626</strain>
    </source>
</reference>
<comment type="cofactor">
    <cofactor evidence="2">
        <name>FAD</name>
        <dbReference type="ChEBI" id="CHEBI:57692"/>
    </cofactor>
</comment>
<evidence type="ECO:0000256" key="5">
    <source>
        <dbReference type="ARBA" id="ARBA00022714"/>
    </source>
</evidence>
<organism evidence="13 14">
    <name type="scientific">Albidovulum aquaemixtae</name>
    <dbReference type="NCBI Taxonomy" id="1542388"/>
    <lineage>
        <taxon>Bacteria</taxon>
        <taxon>Pseudomonadati</taxon>
        <taxon>Pseudomonadota</taxon>
        <taxon>Alphaproteobacteria</taxon>
        <taxon>Rhodobacterales</taxon>
        <taxon>Paracoccaceae</taxon>
        <taxon>Albidovulum</taxon>
    </lineage>
</organism>
<dbReference type="SUPFAM" id="SSF54665">
    <property type="entry name" value="CO dehydrogenase molybdoprotein N-domain-like"/>
    <property type="match status" value="1"/>
</dbReference>
<dbReference type="PANTHER" id="PTHR11908:SF132">
    <property type="entry name" value="ALDEHYDE OXIDASE 1-RELATED"/>
    <property type="match status" value="1"/>
</dbReference>
<dbReference type="GO" id="GO:0030151">
    <property type="term" value="F:molybdenum ion binding"/>
    <property type="evidence" value="ECO:0007669"/>
    <property type="project" value="InterPro"/>
</dbReference>
<dbReference type="InterPro" id="IPR014309">
    <property type="entry name" value="Xanthine_DH_Mopterin-bd_su"/>
</dbReference>
<dbReference type="Pfam" id="PF01315">
    <property type="entry name" value="Ald_Xan_dh_C"/>
    <property type="match status" value="1"/>
</dbReference>
<evidence type="ECO:0000313" key="13">
    <source>
        <dbReference type="EMBL" id="SPH16930.1"/>
    </source>
</evidence>
<dbReference type="Proteomes" id="UP000244924">
    <property type="component" value="Unassembled WGS sequence"/>
</dbReference>
<evidence type="ECO:0000256" key="1">
    <source>
        <dbReference type="ARBA" id="ARBA00001924"/>
    </source>
</evidence>
<dbReference type="SUPFAM" id="SSF56003">
    <property type="entry name" value="Molybdenum cofactor-binding domain"/>
    <property type="match status" value="1"/>
</dbReference>
<keyword evidence="5" id="KW-0001">2Fe-2S</keyword>
<name>A0A2R8B322_9RHOB</name>
<dbReference type="InterPro" id="IPR016208">
    <property type="entry name" value="Ald_Oxase/xanthine_DH-like"/>
</dbReference>
<proteinExistence type="inferred from homology"/>
<gene>
    <name evidence="13" type="primary">xdhA</name>
    <name evidence="13" type="ORF">DEA8626_00444</name>
</gene>
<dbReference type="RefSeq" id="WP_108851420.1">
    <property type="nucleotide sequence ID" value="NZ_OMOQ01000001.1"/>
</dbReference>
<dbReference type="InterPro" id="IPR036856">
    <property type="entry name" value="Ald_Oxase/Xan_DH_a/b_sf"/>
</dbReference>
<evidence type="ECO:0000256" key="8">
    <source>
        <dbReference type="ARBA" id="ARBA00023004"/>
    </source>
</evidence>
<keyword evidence="8" id="KW-0408">Iron</keyword>
<sequence length="802" mass="86326">MSHAKPIPHDSGLLHVTGGARYIDDVALPANTLHLAFGLSAVAHGEIAAMDLSDVRAAPGVVAVWTADDLPFANDVSPSIHDEPLLATGTVHYVGQQIFLVIAESHLAARKAARMGKIEYRELPAHLTVDEAMTADSRFEGGPVVWTKGDAAKAIADAPRVIEGRFEMGGQEHFYLEGQAALALPAEGGVVVQSSTQHPTEIQHKVAEAIGLPMHAVRVECRRMGGGFGGKESQGNALAVSCALVARLLGRPAKMRYDRDDDMTITGKRHDFRIEYRAGVTEEGRILGIEFRQLARCGWSQDLSLPVADRAMLHADNAYHLEHVRIESHRLKTNTQSATAYRGFGGPQGMLGIERAIDHIAYVLGKDALELRKLNFYAEATERVAPAPEPGHESLPDDPTVDLASRGSEAMIRSDAKMPKADGFQTTPYHMPVEDFILNGLVAKLEETSEFARRRAAISAWNKDNPILKKGIALTPVKFGISFTLTHLNQAGALVHVYSDGSIHLNHGGTEMGQGLFRKVSQVAAASFGVDVSDVAITATDTGKVPNTSATAASSGSDLNGMAVKAACDTIRARMAEYLAHEHQTEPAKVRFEDGKVIVGGDEMSFAEAAARCYMGRVSLSSTGFYATPKVNWDRKAGRGRPFYYFAYGAAVSEVVIDTLTGENRILRTDILHDCGASLNPAIDIGQIEGGFVQGAGWLTTEELIWDGKGRLMTHAPSTYKIPACSDRPRIFNVTLWDGQNREETIYRSKAVGEPPFMLGISVFSALANACAACGAYYPDLQAPATAEAVLAAVKRARGIGR</sequence>
<dbReference type="OrthoDB" id="9763985at2"/>
<evidence type="ECO:0000256" key="9">
    <source>
        <dbReference type="ARBA" id="ARBA00023014"/>
    </source>
</evidence>
<dbReference type="EC" id="1.17.1.4" evidence="13"/>
<dbReference type="NCBIfam" id="TIGR02965">
    <property type="entry name" value="xanthine_xdhB"/>
    <property type="match status" value="1"/>
</dbReference>
<dbReference type="InterPro" id="IPR008274">
    <property type="entry name" value="AldOxase/xan_DH_MoCoBD1"/>
</dbReference>
<dbReference type="InterPro" id="IPR046867">
    <property type="entry name" value="AldOxase/xan_DH_MoCoBD2"/>
</dbReference>